<dbReference type="Pfam" id="PF13409">
    <property type="entry name" value="GST_N_2"/>
    <property type="match status" value="1"/>
</dbReference>
<dbReference type="InterPro" id="IPR054416">
    <property type="entry name" value="GST_UstS-like_C"/>
</dbReference>
<reference evidence="3" key="2">
    <citation type="submission" date="2015-01" db="EMBL/GenBank/DDBJ databases">
        <title>Evolutionary Origins and Diversification of the Mycorrhizal Mutualists.</title>
        <authorList>
            <consortium name="DOE Joint Genome Institute"/>
            <consortium name="Mycorrhizal Genomics Consortium"/>
            <person name="Kohler A."/>
            <person name="Kuo A."/>
            <person name="Nagy L.G."/>
            <person name="Floudas D."/>
            <person name="Copeland A."/>
            <person name="Barry K.W."/>
            <person name="Cichocki N."/>
            <person name="Veneault-Fourrey C."/>
            <person name="LaButti K."/>
            <person name="Lindquist E.A."/>
            <person name="Lipzen A."/>
            <person name="Lundell T."/>
            <person name="Morin E."/>
            <person name="Murat C."/>
            <person name="Riley R."/>
            <person name="Ohm R."/>
            <person name="Sun H."/>
            <person name="Tunlid A."/>
            <person name="Henrissat B."/>
            <person name="Grigoriev I.V."/>
            <person name="Hibbett D.S."/>
            <person name="Martin F."/>
        </authorList>
    </citation>
    <scope>NUCLEOTIDE SEQUENCE [LARGE SCALE GENOMIC DNA]</scope>
    <source>
        <strain evidence="3">ATCC 200175</strain>
    </source>
</reference>
<dbReference type="Gene3D" id="1.20.1050.10">
    <property type="match status" value="1"/>
</dbReference>
<dbReference type="HOGENOM" id="CLU_011226_4_0_1"/>
<sequence length="244" mass="27174">MSQPTSIILYDIPCTTEGLPWSPSTMKTRYCLGYKGLSFTTVWVEFPDIADLLKSKGLKTNTYTLPAIEDPSTGVVVADSFEIAKYLDRTYPETPKLLPPGALQVLKQAGDAFPTSSANDAMIIFMVIGAEKLNPVSKEYYHRTREARFGERWTRLAGLDNREQLVEQGTESTKAGWNKLSELYDNTPGTFVLGDAPCFVDFVVASRIRFALNTLNVVEVGGITSLDGGRWTRLQASLDKYFQY</sequence>
<name>A0A0C9T7K4_PAXIN</name>
<dbReference type="EMBL" id="KN822000">
    <property type="protein sequence ID" value="KIJ04262.1"/>
    <property type="molecule type" value="Genomic_DNA"/>
</dbReference>
<proteinExistence type="predicted"/>
<dbReference type="Gene3D" id="3.40.30.10">
    <property type="entry name" value="Glutaredoxin"/>
    <property type="match status" value="1"/>
</dbReference>
<reference evidence="2 3" key="1">
    <citation type="submission" date="2014-06" db="EMBL/GenBank/DDBJ databases">
        <authorList>
            <consortium name="DOE Joint Genome Institute"/>
            <person name="Kuo A."/>
            <person name="Kohler A."/>
            <person name="Nagy L.G."/>
            <person name="Floudas D."/>
            <person name="Copeland A."/>
            <person name="Barry K.W."/>
            <person name="Cichocki N."/>
            <person name="Veneault-Fourrey C."/>
            <person name="LaButti K."/>
            <person name="Lindquist E.A."/>
            <person name="Lipzen A."/>
            <person name="Lundell T."/>
            <person name="Morin E."/>
            <person name="Murat C."/>
            <person name="Sun H."/>
            <person name="Tunlid A."/>
            <person name="Henrissat B."/>
            <person name="Grigoriev I.V."/>
            <person name="Hibbett D.S."/>
            <person name="Martin F."/>
            <person name="Nordberg H.P."/>
            <person name="Cantor M.N."/>
            <person name="Hua S.X."/>
        </authorList>
    </citation>
    <scope>NUCLEOTIDE SEQUENCE [LARGE SCALE GENOMIC DNA]</scope>
    <source>
        <strain evidence="2 3">ATCC 200175</strain>
    </source>
</reference>
<organism evidence="2 3">
    <name type="scientific">Paxillus involutus ATCC 200175</name>
    <dbReference type="NCBI Taxonomy" id="664439"/>
    <lineage>
        <taxon>Eukaryota</taxon>
        <taxon>Fungi</taxon>
        <taxon>Dikarya</taxon>
        <taxon>Basidiomycota</taxon>
        <taxon>Agaricomycotina</taxon>
        <taxon>Agaricomycetes</taxon>
        <taxon>Agaricomycetidae</taxon>
        <taxon>Boletales</taxon>
        <taxon>Paxilineae</taxon>
        <taxon>Paxillaceae</taxon>
        <taxon>Paxillus</taxon>
    </lineage>
</organism>
<feature type="domain" description="GST N-terminal" evidence="1">
    <location>
        <begin position="12"/>
        <end position="95"/>
    </location>
</feature>
<protein>
    <recommendedName>
        <fullName evidence="1">GST N-terminal domain-containing protein</fullName>
    </recommendedName>
</protein>
<evidence type="ECO:0000259" key="1">
    <source>
        <dbReference type="PROSITE" id="PS50404"/>
    </source>
</evidence>
<dbReference type="InterPro" id="IPR004045">
    <property type="entry name" value="Glutathione_S-Trfase_N"/>
</dbReference>
<dbReference type="PROSITE" id="PS50404">
    <property type="entry name" value="GST_NTER"/>
    <property type="match status" value="1"/>
</dbReference>
<dbReference type="AlphaFoldDB" id="A0A0C9T7K4"/>
<dbReference type="InterPro" id="IPR036249">
    <property type="entry name" value="Thioredoxin-like_sf"/>
</dbReference>
<dbReference type="CDD" id="cd03038">
    <property type="entry name" value="GST_N_etherase_LigE"/>
    <property type="match status" value="1"/>
</dbReference>
<dbReference type="OrthoDB" id="4951845at2759"/>
<keyword evidence="3" id="KW-1185">Reference proteome</keyword>
<evidence type="ECO:0000313" key="2">
    <source>
        <dbReference type="EMBL" id="KIJ04262.1"/>
    </source>
</evidence>
<accession>A0A0C9T7K4</accession>
<dbReference type="SUPFAM" id="SSF52833">
    <property type="entry name" value="Thioredoxin-like"/>
    <property type="match status" value="1"/>
</dbReference>
<dbReference type="Pfam" id="PF22041">
    <property type="entry name" value="GST_C_7"/>
    <property type="match status" value="1"/>
</dbReference>
<evidence type="ECO:0000313" key="3">
    <source>
        <dbReference type="Proteomes" id="UP000053647"/>
    </source>
</evidence>
<gene>
    <name evidence="2" type="ORF">PAXINDRAFT_104258</name>
</gene>
<dbReference type="Proteomes" id="UP000053647">
    <property type="component" value="Unassembled WGS sequence"/>
</dbReference>